<proteinExistence type="predicted"/>
<accession>X0KH59</accession>
<organism evidence="2">
    <name type="scientific">Fusarium oxysporum f. sp. vasinfectum 25433</name>
    <dbReference type="NCBI Taxonomy" id="1089449"/>
    <lineage>
        <taxon>Eukaryota</taxon>
        <taxon>Fungi</taxon>
        <taxon>Dikarya</taxon>
        <taxon>Ascomycota</taxon>
        <taxon>Pezizomycotina</taxon>
        <taxon>Sordariomycetes</taxon>
        <taxon>Hypocreomycetidae</taxon>
        <taxon>Hypocreales</taxon>
        <taxon>Nectriaceae</taxon>
        <taxon>Fusarium</taxon>
        <taxon>Fusarium oxysporum species complex</taxon>
    </lineage>
</organism>
<dbReference type="Pfam" id="PF06985">
    <property type="entry name" value="HET"/>
    <property type="match status" value="1"/>
</dbReference>
<dbReference type="InterPro" id="IPR010730">
    <property type="entry name" value="HET"/>
</dbReference>
<reference evidence="2" key="2">
    <citation type="submission" date="2014-03" db="EMBL/GenBank/DDBJ databases">
        <title>The Genome Annotation of Fusarium oxysporum Cotton.</title>
        <authorList>
            <consortium name="The Broad Institute Genomics Platform"/>
            <person name="Ma L.-J."/>
            <person name="Corby-Kistler H."/>
            <person name="Broz K."/>
            <person name="Gale L.R."/>
            <person name="Jonkers W."/>
            <person name="O'Donnell K."/>
            <person name="Ploetz R."/>
            <person name="Steinberg C."/>
            <person name="Schwartz D.C."/>
            <person name="VanEtten H."/>
            <person name="Zhou S."/>
            <person name="Young S.K."/>
            <person name="Zeng Q."/>
            <person name="Gargeya S."/>
            <person name="Fitzgerald M."/>
            <person name="Abouelleil A."/>
            <person name="Alvarado L."/>
            <person name="Chapman S.B."/>
            <person name="Gainer-Dewar J."/>
            <person name="Goldberg J."/>
            <person name="Griggs A."/>
            <person name="Gujja S."/>
            <person name="Hansen M."/>
            <person name="Howarth C."/>
            <person name="Imamovic A."/>
            <person name="Ireland A."/>
            <person name="Larimer J."/>
            <person name="McCowan C."/>
            <person name="Murphy C."/>
            <person name="Pearson M."/>
            <person name="Poon T.W."/>
            <person name="Priest M."/>
            <person name="Roberts A."/>
            <person name="Saif S."/>
            <person name="Shea T."/>
            <person name="Sykes S."/>
            <person name="Wortman J."/>
            <person name="Nusbaum C."/>
            <person name="Birren B."/>
        </authorList>
    </citation>
    <scope>NUCLEOTIDE SEQUENCE</scope>
    <source>
        <strain evidence="2">25433</strain>
    </source>
</reference>
<protein>
    <recommendedName>
        <fullName evidence="1">Heterokaryon incompatibility domain-containing protein</fullName>
    </recommendedName>
</protein>
<name>X0KH59_FUSOX</name>
<dbReference type="AlphaFoldDB" id="X0KH59"/>
<dbReference type="Proteomes" id="UP000030701">
    <property type="component" value="Unassembled WGS sequence"/>
</dbReference>
<dbReference type="OrthoDB" id="1862401at2759"/>
<dbReference type="PANTHER" id="PTHR33112">
    <property type="entry name" value="DOMAIN PROTEIN, PUTATIVE-RELATED"/>
    <property type="match status" value="1"/>
</dbReference>
<dbReference type="PANTHER" id="PTHR33112:SF10">
    <property type="entry name" value="TOL"/>
    <property type="match status" value="1"/>
</dbReference>
<gene>
    <name evidence="2" type="ORF">FOTG_18717</name>
</gene>
<sequence>MLCAVCMSICLKSDDRGVYHKDRENLTAAAENGCRICHYMNKQLRGRYSFPFEYELKWQDGRCVIWFYDSLRKLSLAGKGIWHPPWRVSADVNTVEQAPPGYDRFVTSVTADLEWDPCRVRPDFPSLRNISDNTGHEDVARLAKCWLQTCKQNDNFQDILGTRDSNWFPQRLIHVGDADLPPRLVLREEDHVQGGYAALSHCWGPNPQFMMLSSDTLEQFRDEIPLDELPASFRDAIITCRRLDIPYVWIDSLCILQRGQGSHSDWLNNSEEMHQVYYNCELNIALDASANPHEGAFRMRDPTVLQGCCVWSRFHPKPRVEYHGPAWKSSGVAVFWPDYPEEYPTKAEPPADTMKLFEIYTPDDFAWAESDCPLNTRAWVFQERLLSLRTLHFSSDRITWECCQGHIITEYDPGGTTLTAAGSSFYDAPFFNFSIRKDGNLFHYYSDLVMPYTERDLSHPDEDKLVAFAAVARKCTSWFGGEYCAGIYRNTMPWGLLWETSWVRKKGNRSLLYRAPSWSWASVDHRITMDLIGNLRTTMAEVKDISIQLVDPKNTFGQVTSASLALTGPLVASEALVHKSAEEPESLREGPRWLVQWANVRTVAGHHLKLSIDGDVMNFRGRDAHQKWLLSEEGNFFLAIGEATTDPPTEKAKTYGLLLKRISDGKYIRVGLWVADYGFVSQHAETKGHFRIETVIMA</sequence>
<dbReference type="HOGENOM" id="CLU_002639_3_0_1"/>
<feature type="domain" description="Heterokaryon incompatibility" evidence="1">
    <location>
        <begin position="196"/>
        <end position="383"/>
    </location>
</feature>
<evidence type="ECO:0000259" key="1">
    <source>
        <dbReference type="Pfam" id="PF06985"/>
    </source>
</evidence>
<reference evidence="2" key="1">
    <citation type="submission" date="2011-11" db="EMBL/GenBank/DDBJ databases">
        <title>The Genome Sequence of Fusarium oxysporum Cotton.</title>
        <authorList>
            <consortium name="The Broad Institute Genome Sequencing Platform"/>
            <person name="Ma L.-J."/>
            <person name="Gale L.R."/>
            <person name="Schwartz D.C."/>
            <person name="Zhou S."/>
            <person name="Corby-Kistler H."/>
            <person name="Young S.K."/>
            <person name="Zeng Q."/>
            <person name="Gargeya S."/>
            <person name="Fitzgerald M."/>
            <person name="Haas B."/>
            <person name="Abouelleil A."/>
            <person name="Alvarado L."/>
            <person name="Arachchi H.M."/>
            <person name="Berlin A."/>
            <person name="Brown A."/>
            <person name="Chapman S.B."/>
            <person name="Chen Z."/>
            <person name="Dunbar C."/>
            <person name="Freedman E."/>
            <person name="Gearin G."/>
            <person name="Goldberg J."/>
            <person name="Griggs A."/>
            <person name="Gujja S."/>
            <person name="Heiman D."/>
            <person name="Howarth C."/>
            <person name="Larson L."/>
            <person name="Lui A."/>
            <person name="MacDonald P.J.P."/>
            <person name="Montmayeur A."/>
            <person name="Murphy C."/>
            <person name="Neiman D."/>
            <person name="Pearson M."/>
            <person name="Priest M."/>
            <person name="Roberts A."/>
            <person name="Saif S."/>
            <person name="Shea T."/>
            <person name="Shenoy N."/>
            <person name="Sisk P."/>
            <person name="Stolte C."/>
            <person name="Sykes S."/>
            <person name="Wortman J."/>
            <person name="Nusbaum C."/>
            <person name="Birren B."/>
        </authorList>
    </citation>
    <scope>NUCLEOTIDE SEQUENCE [LARGE SCALE GENOMIC DNA]</scope>
    <source>
        <strain evidence="2">25433</strain>
    </source>
</reference>
<evidence type="ECO:0000313" key="2">
    <source>
        <dbReference type="EMBL" id="EXM12803.1"/>
    </source>
</evidence>
<dbReference type="EMBL" id="KK035378">
    <property type="protein sequence ID" value="EXM12803.1"/>
    <property type="molecule type" value="Genomic_DNA"/>
</dbReference>